<dbReference type="OrthoDB" id="10063692at2759"/>
<dbReference type="GO" id="GO:0016579">
    <property type="term" value="P:protein deubiquitination"/>
    <property type="evidence" value="ECO:0007669"/>
    <property type="project" value="InterPro"/>
</dbReference>
<dbReference type="SMART" id="SM00166">
    <property type="entry name" value="UBX"/>
    <property type="match status" value="1"/>
</dbReference>
<accession>I0Z7N4</accession>
<feature type="domain" description="UBX" evidence="2">
    <location>
        <begin position="93"/>
        <end position="169"/>
    </location>
</feature>
<keyword evidence="4" id="KW-1185">Reference proteome</keyword>
<evidence type="ECO:0000256" key="1">
    <source>
        <dbReference type="SAM" id="MobiDB-lite"/>
    </source>
</evidence>
<dbReference type="PANTHER" id="PTHR14159">
    <property type="entry name" value="ATAXIN-3-RELATED"/>
    <property type="match status" value="1"/>
</dbReference>
<dbReference type="GO" id="GO:0005634">
    <property type="term" value="C:nucleus"/>
    <property type="evidence" value="ECO:0007669"/>
    <property type="project" value="TreeGrafter"/>
</dbReference>
<reference evidence="3 4" key="1">
    <citation type="journal article" date="2012" name="Genome Biol.">
        <title>The genome of the polar eukaryotic microalga coccomyxa subellipsoidea reveals traits of cold adaptation.</title>
        <authorList>
            <person name="Blanc G."/>
            <person name="Agarkova I."/>
            <person name="Grimwood J."/>
            <person name="Kuo A."/>
            <person name="Brueggeman A."/>
            <person name="Dunigan D."/>
            <person name="Gurnon J."/>
            <person name="Ladunga I."/>
            <person name="Lindquist E."/>
            <person name="Lucas S."/>
            <person name="Pangilinan J."/>
            <person name="Proschold T."/>
            <person name="Salamov A."/>
            <person name="Schmutz J."/>
            <person name="Weeks D."/>
            <person name="Yamada T."/>
            <person name="Claverie J.M."/>
            <person name="Grigoriev I."/>
            <person name="Van Etten J."/>
            <person name="Lomsadze A."/>
            <person name="Borodovsky M."/>
        </authorList>
    </citation>
    <scope>NUCLEOTIDE SEQUENCE [LARGE SCALE GENOMIC DNA]</scope>
    <source>
        <strain evidence="3 4">C-169</strain>
    </source>
</reference>
<proteinExistence type="predicted"/>
<dbReference type="InterPro" id="IPR029071">
    <property type="entry name" value="Ubiquitin-like_domsf"/>
</dbReference>
<dbReference type="CDD" id="cd01767">
    <property type="entry name" value="UBX"/>
    <property type="match status" value="1"/>
</dbReference>
<feature type="region of interest" description="Disordered" evidence="1">
    <location>
        <begin position="62"/>
        <end position="82"/>
    </location>
</feature>
<dbReference type="GeneID" id="17044663"/>
<dbReference type="InterPro" id="IPR001012">
    <property type="entry name" value="UBX_dom"/>
</dbReference>
<dbReference type="InterPro" id="IPR033865">
    <property type="entry name" value="Ataxin-3"/>
</dbReference>
<dbReference type="PROSITE" id="PS50033">
    <property type="entry name" value="UBX"/>
    <property type="match status" value="1"/>
</dbReference>
<dbReference type="GO" id="GO:0004843">
    <property type="term" value="F:cysteine-type deubiquitinase activity"/>
    <property type="evidence" value="ECO:0007669"/>
    <property type="project" value="InterPro"/>
</dbReference>
<dbReference type="PROSITE" id="PS50330">
    <property type="entry name" value="UIM"/>
    <property type="match status" value="1"/>
</dbReference>
<protein>
    <recommendedName>
        <fullName evidence="2">UBX domain-containing protein</fullName>
    </recommendedName>
</protein>
<dbReference type="STRING" id="574566.I0Z7N4"/>
<evidence type="ECO:0000313" key="4">
    <source>
        <dbReference type="Proteomes" id="UP000007264"/>
    </source>
</evidence>
<dbReference type="InterPro" id="IPR003903">
    <property type="entry name" value="UIM_dom"/>
</dbReference>
<dbReference type="SUPFAM" id="SSF54236">
    <property type="entry name" value="Ubiquitin-like"/>
    <property type="match status" value="1"/>
</dbReference>
<dbReference type="AlphaFoldDB" id="I0Z7N4"/>
<comment type="caution">
    <text evidence="3">The sequence shown here is derived from an EMBL/GenBank/DDBJ whole genome shotgun (WGS) entry which is preliminary data.</text>
</comment>
<dbReference type="Pfam" id="PF00789">
    <property type="entry name" value="UBX"/>
    <property type="match status" value="1"/>
</dbReference>
<gene>
    <name evidence="3" type="ORF">COCSUDRAFT_59173</name>
</gene>
<feature type="compositionally biased region" description="Low complexity" evidence="1">
    <location>
        <begin position="65"/>
        <end position="78"/>
    </location>
</feature>
<evidence type="ECO:0000313" key="3">
    <source>
        <dbReference type="EMBL" id="EIE26653.1"/>
    </source>
</evidence>
<name>I0Z7N4_COCSC</name>
<dbReference type="EMBL" id="AGSI01000002">
    <property type="protein sequence ID" value="EIE26653.1"/>
    <property type="molecule type" value="Genomic_DNA"/>
</dbReference>
<dbReference type="Gene3D" id="3.90.70.40">
    <property type="match status" value="1"/>
</dbReference>
<sequence>MLPAPQPLSQFYLSAYLNQLRQDGYSIFLVQGALPPVTLDEAGASVDAPGRCFTPEQEGNMVTLQSQQGNRSRSRSQSWGEEDEDIAKAIAASLEGIIELAIRLPNGARLMRRFNSGQPVSDVLEYVRYSCPEVGPKPVLSAQLPRRVLHDVRQKLRDAGLANREALTVQAPS</sequence>
<dbReference type="Gene3D" id="3.10.20.90">
    <property type="entry name" value="Phosphatidylinositol 3-kinase Catalytic Subunit, Chain A, domain 1"/>
    <property type="match status" value="1"/>
</dbReference>
<dbReference type="KEGG" id="csl:COCSUDRAFT_59173"/>
<dbReference type="PANTHER" id="PTHR14159:SF0">
    <property type="entry name" value="ATAXIN-3-RELATED"/>
    <property type="match status" value="1"/>
</dbReference>
<organism evidence="3 4">
    <name type="scientific">Coccomyxa subellipsoidea (strain C-169)</name>
    <name type="common">Green microalga</name>
    <dbReference type="NCBI Taxonomy" id="574566"/>
    <lineage>
        <taxon>Eukaryota</taxon>
        <taxon>Viridiplantae</taxon>
        <taxon>Chlorophyta</taxon>
        <taxon>core chlorophytes</taxon>
        <taxon>Trebouxiophyceae</taxon>
        <taxon>Trebouxiophyceae incertae sedis</taxon>
        <taxon>Coccomyxaceae</taxon>
        <taxon>Coccomyxa</taxon>
        <taxon>Coccomyxa subellipsoidea</taxon>
    </lineage>
</organism>
<dbReference type="RefSeq" id="XP_005651197.1">
    <property type="nucleotide sequence ID" value="XM_005651140.1"/>
</dbReference>
<dbReference type="Proteomes" id="UP000007264">
    <property type="component" value="Unassembled WGS sequence"/>
</dbReference>
<evidence type="ECO:0000259" key="2">
    <source>
        <dbReference type="PROSITE" id="PS50033"/>
    </source>
</evidence>